<proteinExistence type="predicted"/>
<name>A0ACB9WAH8_CHAAC</name>
<keyword evidence="2" id="KW-1185">Reference proteome</keyword>
<protein>
    <submittedName>
        <fullName evidence="1">Uncharacterized protein</fullName>
    </submittedName>
</protein>
<comment type="caution">
    <text evidence="1">The sequence shown here is derived from an EMBL/GenBank/DDBJ whole genome shotgun (WGS) entry which is preliminary data.</text>
</comment>
<dbReference type="Proteomes" id="UP001057452">
    <property type="component" value="Chromosome 17"/>
</dbReference>
<organism evidence="1 2">
    <name type="scientific">Chaenocephalus aceratus</name>
    <name type="common">Blackfin icefish</name>
    <name type="synonym">Chaenichthys aceratus</name>
    <dbReference type="NCBI Taxonomy" id="36190"/>
    <lineage>
        <taxon>Eukaryota</taxon>
        <taxon>Metazoa</taxon>
        <taxon>Chordata</taxon>
        <taxon>Craniata</taxon>
        <taxon>Vertebrata</taxon>
        <taxon>Euteleostomi</taxon>
        <taxon>Actinopterygii</taxon>
        <taxon>Neopterygii</taxon>
        <taxon>Teleostei</taxon>
        <taxon>Neoteleostei</taxon>
        <taxon>Acanthomorphata</taxon>
        <taxon>Eupercaria</taxon>
        <taxon>Perciformes</taxon>
        <taxon>Notothenioidei</taxon>
        <taxon>Channichthyidae</taxon>
        <taxon>Chaenocephalus</taxon>
    </lineage>
</organism>
<accession>A0ACB9WAH8</accession>
<evidence type="ECO:0000313" key="2">
    <source>
        <dbReference type="Proteomes" id="UP001057452"/>
    </source>
</evidence>
<dbReference type="EMBL" id="CM043801">
    <property type="protein sequence ID" value="KAI4810024.1"/>
    <property type="molecule type" value="Genomic_DNA"/>
</dbReference>
<evidence type="ECO:0000313" key="1">
    <source>
        <dbReference type="EMBL" id="KAI4810024.1"/>
    </source>
</evidence>
<reference evidence="1" key="1">
    <citation type="submission" date="2022-05" db="EMBL/GenBank/DDBJ databases">
        <title>Chromosome-level genome of Chaenocephalus aceratus.</title>
        <authorList>
            <person name="Park H."/>
        </authorList>
    </citation>
    <scope>NUCLEOTIDE SEQUENCE</scope>
    <source>
        <strain evidence="1">KU_202001</strain>
    </source>
</reference>
<gene>
    <name evidence="1" type="ORF">KUCAC02_018874</name>
</gene>
<sequence>MDAILNTLKQFRLESYCNQLVQLGVKDSRDFLDSVTDEDLDNMGFSRVEKNRFSAMKNFLQRAPEQQVQTVTHVHKSFCLQYTYPKCAQPKQITDMDPAKTTVEDLMMRICHLESVGNSKGVCLYTIDGMPLTDDPFFNTWSLKDRHIENGAVIYAMFTPRENLKQFPQIPKREVVETLGSDIVRCHIMLKGDFQVTVKLASDTITNLRLKLANRSGIPAHVLHYKGRRGGGDTLESCGISEGSTVNFYLSSFPDETSYDEAFFIHDFLPSIPQTQKGIKKSLWNKAAETDCYIRKLTGCHPLAQSLHQLCCRNERLTRNQKIAVVEGLYLLFRELLPQPGRPQGENLIKDLDVFENSLYCWAHLLSEAKKQSGHHENYAPITVTSEDGSRFSQPVRVPGVPGALEWAYVRQKIQDGKKIPNCTEEVLRGTSIKKATDIEKVLLSLPPFVRTYPLWIHKDKTAGQNFKINNEKTFGSMMEELKSPDHQCLNVTPPLHLKDLGLCEARLVLLSEDNIGVCLGKVKCSPDMISVLDCLDGKNKTVDVNLLAARTGDHGDGRTFVTTRTPKEAILVLIDTSSSMEEECYASAEIQKIHAVKELFDNFATRTMAYDFCHIIGLVKFDSLVKTLHTFTENLETFKEHMRNIEASGCTLLYDCSATGGV</sequence>